<feature type="binding site" evidence="7">
    <location>
        <position position="56"/>
    </location>
    <ligand>
        <name>Zn(2+)</name>
        <dbReference type="ChEBI" id="CHEBI:29105"/>
        <label>1</label>
    </ligand>
</feature>
<name>F2BFV6_9NEIS</name>
<evidence type="ECO:0000256" key="6">
    <source>
        <dbReference type="ARBA" id="ARBA00022833"/>
    </source>
</evidence>
<dbReference type="AlphaFoldDB" id="F2BFV6"/>
<dbReference type="SUPFAM" id="SSF56281">
    <property type="entry name" value="Metallo-hydrolase/oxidoreductase"/>
    <property type="match status" value="1"/>
</dbReference>
<dbReference type="GO" id="GO:0019243">
    <property type="term" value="P:methylglyoxal catabolic process to D-lactate via S-lactoyl-glutathione"/>
    <property type="evidence" value="ECO:0007669"/>
    <property type="project" value="UniProtKB-UniRule"/>
</dbReference>
<keyword evidence="10" id="KW-1185">Reference proteome</keyword>
<dbReference type="EMBL" id="AFAY01000051">
    <property type="protein sequence ID" value="EGF08305.1"/>
    <property type="molecule type" value="Genomic_DNA"/>
</dbReference>
<dbReference type="EC" id="3.1.2.6" evidence="7"/>
<dbReference type="InterPro" id="IPR050110">
    <property type="entry name" value="Glyoxalase_II_hydrolase"/>
</dbReference>
<dbReference type="Gene3D" id="3.60.15.10">
    <property type="entry name" value="Ribonuclease Z/Hydroxyacylglutathione hydrolase-like"/>
    <property type="match status" value="1"/>
</dbReference>
<dbReference type="GO" id="GO:0046872">
    <property type="term" value="F:metal ion binding"/>
    <property type="evidence" value="ECO:0007669"/>
    <property type="project" value="UniProtKB-KW"/>
</dbReference>
<proteinExistence type="inferred from homology"/>
<evidence type="ECO:0000313" key="9">
    <source>
        <dbReference type="EMBL" id="EGF08305.1"/>
    </source>
</evidence>
<evidence type="ECO:0000256" key="1">
    <source>
        <dbReference type="ARBA" id="ARBA00001623"/>
    </source>
</evidence>
<dbReference type="RefSeq" id="WP_007343618.1">
    <property type="nucleotide sequence ID" value="NZ_GL878494.1"/>
</dbReference>
<dbReference type="HAMAP" id="MF_01374">
    <property type="entry name" value="Glyoxalase_2"/>
    <property type="match status" value="1"/>
</dbReference>
<comment type="cofactor">
    <cofactor evidence="7">
        <name>Zn(2+)</name>
        <dbReference type="ChEBI" id="CHEBI:29105"/>
    </cofactor>
    <text evidence="7">Binds 2 Zn(2+) ions per subunit.</text>
</comment>
<dbReference type="PANTHER" id="PTHR43705:SF1">
    <property type="entry name" value="HYDROXYACYLGLUTATHIONE HYDROLASE GLOB"/>
    <property type="match status" value="1"/>
</dbReference>
<feature type="domain" description="Metallo-beta-lactamase" evidence="8">
    <location>
        <begin position="15"/>
        <end position="170"/>
    </location>
</feature>
<evidence type="ECO:0000256" key="5">
    <source>
        <dbReference type="ARBA" id="ARBA00022801"/>
    </source>
</evidence>
<dbReference type="InterPro" id="IPR035680">
    <property type="entry name" value="Clx_II_MBL"/>
</dbReference>
<comment type="function">
    <text evidence="7">Thiolesterase that catalyzes the hydrolysis of S-D-lactoyl-glutathione to form glutathione and D-lactic acid.</text>
</comment>
<dbReference type="InterPro" id="IPR001279">
    <property type="entry name" value="Metallo-B-lactamas"/>
</dbReference>
<feature type="binding site" evidence="7">
    <location>
        <position position="60"/>
    </location>
    <ligand>
        <name>Zn(2+)</name>
        <dbReference type="ChEBI" id="CHEBI:29105"/>
        <label>2</label>
    </ligand>
</feature>
<dbReference type="Pfam" id="PF16123">
    <property type="entry name" value="HAGH_C"/>
    <property type="match status" value="1"/>
</dbReference>
<dbReference type="UniPathway" id="UPA00619">
    <property type="reaction ID" value="UER00676"/>
</dbReference>
<dbReference type="PIRSF" id="PIRSF005457">
    <property type="entry name" value="Glx"/>
    <property type="match status" value="1"/>
</dbReference>
<dbReference type="Pfam" id="PF00753">
    <property type="entry name" value="Lactamase_B"/>
    <property type="match status" value="1"/>
</dbReference>
<dbReference type="HOGENOM" id="CLU_030571_4_1_4"/>
<dbReference type="InterPro" id="IPR036866">
    <property type="entry name" value="RibonucZ/Hydroxyglut_hydro"/>
</dbReference>
<gene>
    <name evidence="7 9" type="primary">gloB</name>
    <name evidence="9" type="ORF">HMPREF9123_2613</name>
</gene>
<comment type="subunit">
    <text evidence="7">Monomer.</text>
</comment>
<dbReference type="SMART" id="SM00849">
    <property type="entry name" value="Lactamase_B"/>
    <property type="match status" value="1"/>
</dbReference>
<accession>F2BFV6</accession>
<comment type="catalytic activity">
    <reaction evidence="1 7">
        <text>an S-(2-hydroxyacyl)glutathione + H2O = a 2-hydroxy carboxylate + glutathione + H(+)</text>
        <dbReference type="Rhea" id="RHEA:21864"/>
        <dbReference type="ChEBI" id="CHEBI:15377"/>
        <dbReference type="ChEBI" id="CHEBI:15378"/>
        <dbReference type="ChEBI" id="CHEBI:57925"/>
        <dbReference type="ChEBI" id="CHEBI:58896"/>
        <dbReference type="ChEBI" id="CHEBI:71261"/>
        <dbReference type="EC" id="3.1.2.6"/>
    </reaction>
</comment>
<feature type="binding site" evidence="7">
    <location>
        <position position="58"/>
    </location>
    <ligand>
        <name>Zn(2+)</name>
        <dbReference type="ChEBI" id="CHEBI:29105"/>
        <label>1</label>
    </ligand>
</feature>
<dbReference type="InterPro" id="IPR032282">
    <property type="entry name" value="HAGH_C"/>
</dbReference>
<dbReference type="InterPro" id="IPR017782">
    <property type="entry name" value="Hydroxyacylglutathione_Hdrlase"/>
</dbReference>
<dbReference type="OrthoDB" id="9802248at2"/>
<evidence type="ECO:0000259" key="8">
    <source>
        <dbReference type="SMART" id="SM00849"/>
    </source>
</evidence>
<comment type="pathway">
    <text evidence="2 7">Secondary metabolite metabolism; methylglyoxal degradation; (R)-lactate from methylglyoxal: step 2/2.</text>
</comment>
<dbReference type="NCBIfam" id="TIGR03413">
    <property type="entry name" value="GSH_gloB"/>
    <property type="match status" value="1"/>
</dbReference>
<feature type="binding site" evidence="7">
    <location>
        <position position="61"/>
    </location>
    <ligand>
        <name>Zn(2+)</name>
        <dbReference type="ChEBI" id="CHEBI:29105"/>
        <label>2</label>
    </ligand>
</feature>
<dbReference type="GO" id="GO:0004416">
    <property type="term" value="F:hydroxyacylglutathione hydrolase activity"/>
    <property type="evidence" value="ECO:0007669"/>
    <property type="project" value="UniProtKB-UniRule"/>
</dbReference>
<keyword evidence="6 7" id="KW-0862">Zinc</keyword>
<sequence length="253" mass="27058">MNKPLAVVPIPALSDNYIWLLSDGRTAACVDPGEAAPVLDFLNAHGLALAQIWITHHHGDHTGGVAELKRRFPKCAVYGGGDVPAADMAAGEGGIIRFAGRTARVWHIPGHTAGHLAYLLEDGGRTHVFCGDTLFSAGCGRVFTGTMEQLAASCRRLAALPDDTLLYPAHEYTAANLAFAECVEPGNPDIRAARQQAAHPPTLPVTLVHEKRINPFLRTAHPAVACRAAEAAGRPLPDETAVFAALREWKNRF</sequence>
<comment type="similarity">
    <text evidence="3 7">Belongs to the metallo-beta-lactamase superfamily. Glyoxalase II family.</text>
</comment>
<keyword evidence="4 7" id="KW-0479">Metal-binding</keyword>
<feature type="binding site" evidence="7">
    <location>
        <position position="132"/>
    </location>
    <ligand>
        <name>Zn(2+)</name>
        <dbReference type="ChEBI" id="CHEBI:29105"/>
        <label>2</label>
    </ligand>
</feature>
<evidence type="ECO:0000313" key="10">
    <source>
        <dbReference type="Proteomes" id="UP000004105"/>
    </source>
</evidence>
<evidence type="ECO:0000256" key="3">
    <source>
        <dbReference type="ARBA" id="ARBA00006759"/>
    </source>
</evidence>
<feature type="binding site" evidence="7">
    <location>
        <position position="132"/>
    </location>
    <ligand>
        <name>Zn(2+)</name>
        <dbReference type="ChEBI" id="CHEBI:29105"/>
        <label>1</label>
    </ligand>
</feature>
<reference evidence="9 10" key="1">
    <citation type="submission" date="2011-02" db="EMBL/GenBank/DDBJ databases">
        <authorList>
            <person name="Muzny D."/>
            <person name="Qin X."/>
            <person name="Deng J."/>
            <person name="Jiang H."/>
            <person name="Liu Y."/>
            <person name="Qu J."/>
            <person name="Song X.-Z."/>
            <person name="Zhang L."/>
            <person name="Thornton R."/>
            <person name="Coyle M."/>
            <person name="Francisco L."/>
            <person name="Jackson L."/>
            <person name="Javaid M."/>
            <person name="Korchina V."/>
            <person name="Kovar C."/>
            <person name="Mata R."/>
            <person name="Mathew T."/>
            <person name="Ngo R."/>
            <person name="Nguyen L."/>
            <person name="Nguyen N."/>
            <person name="Okwuonu G."/>
            <person name="Ongeri F."/>
            <person name="Pham C."/>
            <person name="Simmons D."/>
            <person name="Wilczek-Boney K."/>
            <person name="Hale W."/>
            <person name="Jakkamsetti A."/>
            <person name="Pham P."/>
            <person name="Ruth R."/>
            <person name="San Lucas F."/>
            <person name="Warren J."/>
            <person name="Zhang J."/>
            <person name="Zhao Z."/>
            <person name="Zhou C."/>
            <person name="Zhu D."/>
            <person name="Lee S."/>
            <person name="Bess C."/>
            <person name="Blankenburg K."/>
            <person name="Forbes L."/>
            <person name="Fu Q."/>
            <person name="Gubbala S."/>
            <person name="Hirani K."/>
            <person name="Jayaseelan J.C."/>
            <person name="Lara F."/>
            <person name="Munidasa M."/>
            <person name="Palculict T."/>
            <person name="Patil S."/>
            <person name="Pu L.-L."/>
            <person name="Saada N."/>
            <person name="Tang L."/>
            <person name="Weissenberger G."/>
            <person name="Zhu Y."/>
            <person name="Hemphill L."/>
            <person name="Shang Y."/>
            <person name="Youmans B."/>
            <person name="Ayvaz T."/>
            <person name="Ross M."/>
            <person name="Santibanez J."/>
            <person name="Aqrawi P."/>
            <person name="Gross S."/>
            <person name="Joshi V."/>
            <person name="Fowler G."/>
            <person name="Nazareth L."/>
            <person name="Reid J."/>
            <person name="Worley K."/>
            <person name="Petrosino J."/>
            <person name="Highlander S."/>
            <person name="Gibbs R."/>
        </authorList>
    </citation>
    <scope>NUCLEOTIDE SEQUENCE [LARGE SCALE GENOMIC DNA]</scope>
    <source>
        <strain evidence="9 10">ATCC BAA-1200</strain>
    </source>
</reference>
<evidence type="ECO:0000256" key="7">
    <source>
        <dbReference type="HAMAP-Rule" id="MF_01374"/>
    </source>
</evidence>
<dbReference type="CDD" id="cd07723">
    <property type="entry name" value="hydroxyacylglutathione_hydrolase_MBL-fold"/>
    <property type="match status" value="1"/>
</dbReference>
<dbReference type="Proteomes" id="UP000004105">
    <property type="component" value="Unassembled WGS sequence"/>
</dbReference>
<evidence type="ECO:0000256" key="4">
    <source>
        <dbReference type="ARBA" id="ARBA00022723"/>
    </source>
</evidence>
<protein>
    <recommendedName>
        <fullName evidence="7">Hydroxyacylglutathione hydrolase</fullName>
        <ecNumber evidence="7">3.1.2.6</ecNumber>
    </recommendedName>
    <alternativeName>
        <fullName evidence="7">Glyoxalase II</fullName>
        <shortName evidence="7">Glx II</shortName>
    </alternativeName>
</protein>
<dbReference type="STRING" id="267212.GCA_001063965_01925"/>
<feature type="binding site" evidence="7">
    <location>
        <position position="111"/>
    </location>
    <ligand>
        <name>Zn(2+)</name>
        <dbReference type="ChEBI" id="CHEBI:29105"/>
        <label>1</label>
    </ligand>
</feature>
<keyword evidence="5 7" id="KW-0378">Hydrolase</keyword>
<comment type="caution">
    <text evidence="9">The sequence shown here is derived from an EMBL/GenBank/DDBJ whole genome shotgun (WGS) entry which is preliminary data.</text>
</comment>
<evidence type="ECO:0000256" key="2">
    <source>
        <dbReference type="ARBA" id="ARBA00004963"/>
    </source>
</evidence>
<feature type="binding site" evidence="7">
    <location>
        <position position="170"/>
    </location>
    <ligand>
        <name>Zn(2+)</name>
        <dbReference type="ChEBI" id="CHEBI:29105"/>
        <label>2</label>
    </ligand>
</feature>
<organism evidence="9 10">
    <name type="scientific">Neisseria bacilliformis ATCC BAA-1200</name>
    <dbReference type="NCBI Taxonomy" id="888742"/>
    <lineage>
        <taxon>Bacteria</taxon>
        <taxon>Pseudomonadati</taxon>
        <taxon>Pseudomonadota</taxon>
        <taxon>Betaproteobacteria</taxon>
        <taxon>Neisseriales</taxon>
        <taxon>Neisseriaceae</taxon>
        <taxon>Neisseria</taxon>
    </lineage>
</organism>
<dbReference type="PANTHER" id="PTHR43705">
    <property type="entry name" value="HYDROXYACYLGLUTATHIONE HYDROLASE"/>
    <property type="match status" value="1"/>
</dbReference>